<dbReference type="InterPro" id="IPR000515">
    <property type="entry name" value="MetI-like"/>
</dbReference>
<protein>
    <submittedName>
        <fullName evidence="9">ABC transporter</fullName>
    </submittedName>
</protein>
<dbReference type="SUPFAM" id="SSF160964">
    <property type="entry name" value="MalF N-terminal region-like"/>
    <property type="match status" value="1"/>
</dbReference>
<dbReference type="PANTHER" id="PTHR30193">
    <property type="entry name" value="ABC TRANSPORTER PERMEASE PROTEIN"/>
    <property type="match status" value="1"/>
</dbReference>
<evidence type="ECO:0000256" key="2">
    <source>
        <dbReference type="ARBA" id="ARBA00022448"/>
    </source>
</evidence>
<keyword evidence="3" id="KW-1003">Cell membrane</keyword>
<dbReference type="AlphaFoldDB" id="A0A1C7IJG2"/>
<keyword evidence="4 7" id="KW-0812">Transmembrane</keyword>
<organism evidence="9 10">
    <name type="scientific">Blautia pseudococcoides</name>
    <dbReference type="NCBI Taxonomy" id="1796616"/>
    <lineage>
        <taxon>Bacteria</taxon>
        <taxon>Bacillati</taxon>
        <taxon>Bacillota</taxon>
        <taxon>Clostridia</taxon>
        <taxon>Lachnospirales</taxon>
        <taxon>Lachnospiraceae</taxon>
        <taxon>Blautia</taxon>
    </lineage>
</organism>
<dbReference type="Pfam" id="PF00528">
    <property type="entry name" value="BPD_transp_1"/>
    <property type="match status" value="1"/>
</dbReference>
<dbReference type="EMBL" id="CP015405">
    <property type="protein sequence ID" value="ANU78262.1"/>
    <property type="molecule type" value="Genomic_DNA"/>
</dbReference>
<keyword evidence="5 7" id="KW-1133">Transmembrane helix</keyword>
<evidence type="ECO:0000313" key="10">
    <source>
        <dbReference type="Proteomes" id="UP000092574"/>
    </source>
</evidence>
<proteinExistence type="inferred from homology"/>
<dbReference type="KEGG" id="byl:A4V09_22440"/>
<feature type="transmembrane region" description="Helical" evidence="7">
    <location>
        <begin position="78"/>
        <end position="104"/>
    </location>
</feature>
<reference evidence="9" key="1">
    <citation type="submission" date="2017-04" db="EMBL/GenBank/DDBJ databases">
        <title>Complete Genome Sequences of Twelve Strains of a Stable Defined Moderately Diverse Mouse Microbiota 2 (sDMDMm2).</title>
        <authorList>
            <person name="Uchimura Y."/>
            <person name="Wyss M."/>
            <person name="Brugiroux S."/>
            <person name="Limenitakis J.P."/>
            <person name="Stecher B."/>
            <person name="McCoy K.D."/>
            <person name="Macpherson A.J."/>
        </authorList>
    </citation>
    <scope>NUCLEOTIDE SEQUENCE</scope>
    <source>
        <strain evidence="9">YL58</strain>
    </source>
</reference>
<gene>
    <name evidence="9" type="ORF">A4V09_22440</name>
</gene>
<feature type="domain" description="ABC transmembrane type-1" evidence="8">
    <location>
        <begin position="79"/>
        <end position="291"/>
    </location>
</feature>
<dbReference type="OrthoDB" id="42615at2"/>
<keyword evidence="2 7" id="KW-0813">Transport</keyword>
<dbReference type="GO" id="GO:0005886">
    <property type="term" value="C:plasma membrane"/>
    <property type="evidence" value="ECO:0007669"/>
    <property type="project" value="UniProtKB-SubCell"/>
</dbReference>
<evidence type="ECO:0000256" key="5">
    <source>
        <dbReference type="ARBA" id="ARBA00022989"/>
    </source>
</evidence>
<feature type="transmembrane region" description="Helical" evidence="7">
    <location>
        <begin position="116"/>
        <end position="136"/>
    </location>
</feature>
<feature type="transmembrane region" description="Helical" evidence="7">
    <location>
        <begin position="21"/>
        <end position="42"/>
    </location>
</feature>
<name>A0A1C7IJG2_9FIRM</name>
<feature type="transmembrane region" description="Helical" evidence="7">
    <location>
        <begin position="165"/>
        <end position="186"/>
    </location>
</feature>
<evidence type="ECO:0000259" key="8">
    <source>
        <dbReference type="PROSITE" id="PS50928"/>
    </source>
</evidence>
<evidence type="ECO:0000256" key="7">
    <source>
        <dbReference type="RuleBase" id="RU363032"/>
    </source>
</evidence>
<dbReference type="InterPro" id="IPR051393">
    <property type="entry name" value="ABC_transporter_permease"/>
</dbReference>
<keyword evidence="10" id="KW-1185">Reference proteome</keyword>
<comment type="subcellular location">
    <subcellularLocation>
        <location evidence="1 7">Cell membrane</location>
        <topology evidence="1 7">Multi-pass membrane protein</topology>
    </subcellularLocation>
</comment>
<dbReference type="GO" id="GO:0055085">
    <property type="term" value="P:transmembrane transport"/>
    <property type="evidence" value="ECO:0007669"/>
    <property type="project" value="InterPro"/>
</dbReference>
<evidence type="ECO:0000256" key="3">
    <source>
        <dbReference type="ARBA" id="ARBA00022475"/>
    </source>
</evidence>
<dbReference type="Gene3D" id="1.10.3720.10">
    <property type="entry name" value="MetI-like"/>
    <property type="match status" value="1"/>
</dbReference>
<sequence length="302" mass="33628">MQKEGKRKAKVHYSRKENLTGILFVVPALIPLLIFWVIPVVWSGGLSFTDWDMMSENINFMGLKNFASLLRDPKFGDVLWNTLVFAVGSTVPTIVLGLLVALLMNGARKGTGVYRTVIFAPYITPMVAVSVVWSWIFEPRVGILNYILGLFGLPGSQWTQSSSTAMLSVLIVTVWKGIGWTMIFYMEALRKVPQSLKEAAAIDGANGFQQFWKVTLPMISPTTFFLVIMSSISSLQAYDQIQVLTQGGPAGSTRTLLYYYYQEAFRNFETGKASAVAVVLVLITVVLSWAETEISKKTVFYN</sequence>
<evidence type="ECO:0000256" key="6">
    <source>
        <dbReference type="ARBA" id="ARBA00023136"/>
    </source>
</evidence>
<dbReference type="InterPro" id="IPR035906">
    <property type="entry name" value="MetI-like_sf"/>
</dbReference>
<dbReference type="RefSeq" id="WP_065544346.1">
    <property type="nucleotide sequence ID" value="NZ_CP015405.2"/>
</dbReference>
<evidence type="ECO:0000313" key="9">
    <source>
        <dbReference type="EMBL" id="ANU78262.1"/>
    </source>
</evidence>
<evidence type="ECO:0000256" key="1">
    <source>
        <dbReference type="ARBA" id="ARBA00004651"/>
    </source>
</evidence>
<dbReference type="Proteomes" id="UP000092574">
    <property type="component" value="Chromosome"/>
</dbReference>
<dbReference type="PANTHER" id="PTHR30193:SF37">
    <property type="entry name" value="INNER MEMBRANE ABC TRANSPORTER PERMEASE PROTEIN YCJO"/>
    <property type="match status" value="1"/>
</dbReference>
<evidence type="ECO:0000256" key="4">
    <source>
        <dbReference type="ARBA" id="ARBA00022692"/>
    </source>
</evidence>
<comment type="similarity">
    <text evidence="7">Belongs to the binding-protein-dependent transport system permease family.</text>
</comment>
<keyword evidence="6 7" id="KW-0472">Membrane</keyword>
<accession>A0A1C7IJG2</accession>
<dbReference type="CDD" id="cd06261">
    <property type="entry name" value="TM_PBP2"/>
    <property type="match status" value="1"/>
</dbReference>
<dbReference type="PROSITE" id="PS50928">
    <property type="entry name" value="ABC_TM1"/>
    <property type="match status" value="1"/>
</dbReference>
<dbReference type="STRING" id="1796616.A4V09_22440"/>
<dbReference type="SUPFAM" id="SSF161098">
    <property type="entry name" value="MetI-like"/>
    <property type="match status" value="1"/>
</dbReference>
<feature type="transmembrane region" description="Helical" evidence="7">
    <location>
        <begin position="273"/>
        <end position="290"/>
    </location>
</feature>